<dbReference type="Pfam" id="PF10282">
    <property type="entry name" value="Lactonase"/>
    <property type="match status" value="1"/>
</dbReference>
<organism evidence="2 3">
    <name type="scientific">Eggerthia catenaformis OT 569 = DSM 20559</name>
    <dbReference type="NCBI Taxonomy" id="999415"/>
    <lineage>
        <taxon>Bacteria</taxon>
        <taxon>Bacillati</taxon>
        <taxon>Bacillota</taxon>
        <taxon>Erysipelotrichia</taxon>
        <taxon>Erysipelotrichales</taxon>
        <taxon>Coprobacillaceae</taxon>
        <taxon>Eggerthia</taxon>
    </lineage>
</organism>
<dbReference type="InterPro" id="IPR050282">
    <property type="entry name" value="Cycloisomerase_2"/>
</dbReference>
<dbReference type="BioCyc" id="ECAT999415-HMP:GTTI-420-MONOMER"/>
<proteinExistence type="inferred from homology"/>
<evidence type="ECO:0000256" key="1">
    <source>
        <dbReference type="ARBA" id="ARBA00005564"/>
    </source>
</evidence>
<accession>M2PA61</accession>
<dbReference type="eggNOG" id="COG2706">
    <property type="taxonomic scope" value="Bacteria"/>
</dbReference>
<comment type="caution">
    <text evidence="2">The sequence shown here is derived from an EMBL/GenBank/DDBJ whole genome shotgun (WGS) entry which is preliminary data.</text>
</comment>
<dbReference type="OrthoDB" id="9790815at2"/>
<gene>
    <name evidence="2" type="ORF">HMPREF9943_00410</name>
</gene>
<dbReference type="EMBL" id="AGEJ01000008">
    <property type="protein sequence ID" value="EMD17257.1"/>
    <property type="molecule type" value="Genomic_DNA"/>
</dbReference>
<evidence type="ECO:0000313" key="3">
    <source>
        <dbReference type="Proteomes" id="UP000011758"/>
    </source>
</evidence>
<keyword evidence="3" id="KW-1185">Reference proteome</keyword>
<evidence type="ECO:0000313" key="2">
    <source>
        <dbReference type="EMBL" id="EMD17257.1"/>
    </source>
</evidence>
<dbReference type="InterPro" id="IPR011048">
    <property type="entry name" value="Haem_d1_sf"/>
</dbReference>
<dbReference type="PANTHER" id="PTHR30344:SF1">
    <property type="entry name" value="6-PHOSPHOGLUCONOLACTONASE"/>
    <property type="match status" value="1"/>
</dbReference>
<evidence type="ECO:0008006" key="4">
    <source>
        <dbReference type="Google" id="ProtNLM"/>
    </source>
</evidence>
<protein>
    <recommendedName>
        <fullName evidence="4">6-phosphogluconolactonase</fullName>
    </recommendedName>
</protein>
<dbReference type="STRING" id="999415.HMPREF9943_00410"/>
<dbReference type="Proteomes" id="UP000011758">
    <property type="component" value="Unassembled WGS sequence"/>
</dbReference>
<name>M2PA61_9FIRM</name>
<dbReference type="SUPFAM" id="SSF51004">
    <property type="entry name" value="C-terminal (heme d1) domain of cytochrome cd1-nitrite reductase"/>
    <property type="match status" value="1"/>
</dbReference>
<dbReference type="GO" id="GO:0017057">
    <property type="term" value="F:6-phosphogluconolactonase activity"/>
    <property type="evidence" value="ECO:0007669"/>
    <property type="project" value="TreeGrafter"/>
</dbReference>
<dbReference type="InterPro" id="IPR015943">
    <property type="entry name" value="WD40/YVTN_repeat-like_dom_sf"/>
</dbReference>
<dbReference type="RefSeq" id="WP_004801600.1">
    <property type="nucleotide sequence ID" value="NZ_AUGJ01000016.1"/>
</dbReference>
<reference evidence="2 3" key="1">
    <citation type="submission" date="2013-02" db="EMBL/GenBank/DDBJ databases">
        <title>The Genome Sequence of Lactobacillus catenaformis F0143.</title>
        <authorList>
            <consortium name="The Broad Institute Genome Sequencing Platform"/>
            <person name="Earl A."/>
            <person name="Ward D."/>
            <person name="Feldgarden M."/>
            <person name="Gevers D."/>
            <person name="Izard J."/>
            <person name="Blanton J.M."/>
            <person name="Mathney J."/>
            <person name="Dewhirst F.E."/>
            <person name="Young S.K."/>
            <person name="Zeng Q."/>
            <person name="Gargeya S."/>
            <person name="Fitzgerald M."/>
            <person name="Haas B."/>
            <person name="Abouelleil A."/>
            <person name="Alvarado L."/>
            <person name="Arachchi H.M."/>
            <person name="Berlin A."/>
            <person name="Chapman S.B."/>
            <person name="Gearin G."/>
            <person name="Goldberg J."/>
            <person name="Griggs A."/>
            <person name="Gujja S."/>
            <person name="Hansen M."/>
            <person name="Heiman D."/>
            <person name="Howarth C."/>
            <person name="Larimer J."/>
            <person name="Lui A."/>
            <person name="MacDonald P.J.P."/>
            <person name="McCowen C."/>
            <person name="Montmayeur A."/>
            <person name="Murphy C."/>
            <person name="Neiman D."/>
            <person name="Pearson M."/>
            <person name="Priest M."/>
            <person name="Roberts A."/>
            <person name="Saif S."/>
            <person name="Shea T."/>
            <person name="Sisk P."/>
            <person name="Stolte C."/>
            <person name="Sykes S."/>
            <person name="Wortman J."/>
            <person name="Nusbaum C."/>
            <person name="Birren B."/>
        </authorList>
    </citation>
    <scope>NUCLEOTIDE SEQUENCE [LARGE SCALE GENOMIC DNA]</scope>
    <source>
        <strain evidence="2 3">OT 569</strain>
    </source>
</reference>
<dbReference type="AlphaFoldDB" id="M2PA61"/>
<sequence>MGLFSRTKNVDIFFVGCDGTDIDRGVYSFYLDSATGEIIKKSFVKSLANPLSMSKSGRWMYLGYRNGSGRATDGGVWQYSCMDLQLGLAARVSYEGRTYIKTLIAPDRLHGYAIDYYNGEIVTMPIRYSKLVRVSEAIKLNGHSIDPIKQTESHPTDIVLAPDHKVIVLDMGGDQVLVYDIDERGYLKQDQEHSFNTEAGSGPRKILFSNSGQYAYIMNEINSHIDVYQYDSGQFTKIQSTLSYLLEECDGNNIPTDMVLLDDGSHLAIINKGDDTLVLFSILDDGTIKRIDCIETDEGPNNLMIFRDRWFVVTSKITGTIESFELRSNEKRGILFETHSRLPLHGPVCVAKGTENLRVTR</sequence>
<dbReference type="PANTHER" id="PTHR30344">
    <property type="entry name" value="6-PHOSPHOGLUCONOLACTONASE-RELATED"/>
    <property type="match status" value="1"/>
</dbReference>
<comment type="similarity">
    <text evidence="1">Belongs to the cycloisomerase 2 family.</text>
</comment>
<dbReference type="InterPro" id="IPR019405">
    <property type="entry name" value="Lactonase_7-beta_prop"/>
</dbReference>
<dbReference type="Gene3D" id="2.130.10.10">
    <property type="entry name" value="YVTN repeat-like/Quinoprotein amine dehydrogenase"/>
    <property type="match status" value="1"/>
</dbReference>